<dbReference type="EMBL" id="MN740533">
    <property type="protein sequence ID" value="QHU31785.1"/>
    <property type="molecule type" value="Genomic_DNA"/>
</dbReference>
<organism evidence="1">
    <name type="scientific">viral metagenome</name>
    <dbReference type="NCBI Taxonomy" id="1070528"/>
    <lineage>
        <taxon>unclassified sequences</taxon>
        <taxon>metagenomes</taxon>
        <taxon>organismal metagenomes</taxon>
    </lineage>
</organism>
<reference evidence="1" key="1">
    <citation type="journal article" date="2020" name="Nature">
        <title>Giant virus diversity and host interactions through global metagenomics.</title>
        <authorList>
            <person name="Schulz F."/>
            <person name="Roux S."/>
            <person name="Paez-Espino D."/>
            <person name="Jungbluth S."/>
            <person name="Walsh D.A."/>
            <person name="Denef V.J."/>
            <person name="McMahon K.D."/>
            <person name="Konstantinidis K.T."/>
            <person name="Eloe-Fadrosh E.A."/>
            <person name="Kyrpides N.C."/>
            <person name="Woyke T."/>
        </authorList>
    </citation>
    <scope>NUCLEOTIDE SEQUENCE</scope>
    <source>
        <strain evidence="1">GVMAG-M-3300027963-41</strain>
    </source>
</reference>
<sequence length="87" mass="9711">MSNLNTVVNDEIARNSELMKKRGAILEVGRIVQNRGGNNAATRTVRSLVAKLKSKHSRDFNLVISQAKIAAKISRGGKRKTRKLRRN</sequence>
<evidence type="ECO:0000313" key="1">
    <source>
        <dbReference type="EMBL" id="QHU31785.1"/>
    </source>
</evidence>
<protein>
    <submittedName>
        <fullName evidence="1">Uncharacterized protein</fullName>
    </submittedName>
</protein>
<name>A0A6C0LP53_9ZZZZ</name>
<accession>A0A6C0LP53</accession>
<proteinExistence type="predicted"/>
<dbReference type="AlphaFoldDB" id="A0A6C0LP53"/>